<dbReference type="EMBL" id="CASHSV030000109">
    <property type="protein sequence ID" value="CAJ2647860.1"/>
    <property type="molecule type" value="Genomic_DNA"/>
</dbReference>
<accession>A0ACB0JW93</accession>
<sequence>MQSVYLNRNPTAKAILDLVHSFENNSLCYDHLAFRTFGVNGYGIDSLAQFFLDYGYTQRDDGMNGPLPRIFISELLVDQMSPRTQGIIRKYTESSGNGKKYAALASSLGHLTWDKPLYSEFQQLARESEYAAWTLVNGHALNHVTISAHRLKTYLRDIKKLNQFLEESGFRLNSEGGVLKVSPDGLLLQSSTVADSISFQFSDGITESVPCSYIEFAERLVLPQHENLPHTEIKEFHRRDGFEVASADKIFESTSKEQVSRAGA</sequence>
<keyword evidence="2" id="KW-1185">Reference proteome</keyword>
<dbReference type="Proteomes" id="UP001177021">
    <property type="component" value="Unassembled WGS sequence"/>
</dbReference>
<proteinExistence type="predicted"/>
<reference evidence="1" key="1">
    <citation type="submission" date="2023-10" db="EMBL/GenBank/DDBJ databases">
        <authorList>
            <person name="Rodriguez Cubillos JULIANA M."/>
            <person name="De Vega J."/>
        </authorList>
    </citation>
    <scope>NUCLEOTIDE SEQUENCE</scope>
</reference>
<gene>
    <name evidence="1" type="ORF">MILVUS5_LOCUS16300</name>
</gene>
<organism evidence="1 2">
    <name type="scientific">Trifolium pratense</name>
    <name type="common">Red clover</name>
    <dbReference type="NCBI Taxonomy" id="57577"/>
    <lineage>
        <taxon>Eukaryota</taxon>
        <taxon>Viridiplantae</taxon>
        <taxon>Streptophyta</taxon>
        <taxon>Embryophyta</taxon>
        <taxon>Tracheophyta</taxon>
        <taxon>Spermatophyta</taxon>
        <taxon>Magnoliopsida</taxon>
        <taxon>eudicotyledons</taxon>
        <taxon>Gunneridae</taxon>
        <taxon>Pentapetalae</taxon>
        <taxon>rosids</taxon>
        <taxon>fabids</taxon>
        <taxon>Fabales</taxon>
        <taxon>Fabaceae</taxon>
        <taxon>Papilionoideae</taxon>
        <taxon>50 kb inversion clade</taxon>
        <taxon>NPAAA clade</taxon>
        <taxon>Hologalegina</taxon>
        <taxon>IRL clade</taxon>
        <taxon>Trifolieae</taxon>
        <taxon>Trifolium</taxon>
    </lineage>
</organism>
<evidence type="ECO:0000313" key="2">
    <source>
        <dbReference type="Proteomes" id="UP001177021"/>
    </source>
</evidence>
<evidence type="ECO:0000313" key="1">
    <source>
        <dbReference type="EMBL" id="CAJ2647860.1"/>
    </source>
</evidence>
<comment type="caution">
    <text evidence="1">The sequence shown here is derived from an EMBL/GenBank/DDBJ whole genome shotgun (WGS) entry which is preliminary data.</text>
</comment>
<protein>
    <submittedName>
        <fullName evidence="1">Uncharacterized protein</fullName>
    </submittedName>
</protein>
<name>A0ACB0JW93_TRIPR</name>